<dbReference type="SMART" id="SM00490">
    <property type="entry name" value="HELICc"/>
    <property type="match status" value="1"/>
</dbReference>
<dbReference type="GO" id="GO:0030894">
    <property type="term" value="C:replisome"/>
    <property type="evidence" value="ECO:0007669"/>
    <property type="project" value="TreeGrafter"/>
</dbReference>
<keyword evidence="4" id="KW-0479">Metal-binding</keyword>
<dbReference type="GO" id="GO:0006260">
    <property type="term" value="P:DNA replication"/>
    <property type="evidence" value="ECO:0007669"/>
    <property type="project" value="InterPro"/>
</dbReference>
<proteinExistence type="inferred from homology"/>
<dbReference type="Gene3D" id="3.40.50.300">
    <property type="entry name" value="P-loop containing nucleotide triphosphate hydrolases"/>
    <property type="match status" value="2"/>
</dbReference>
<keyword evidence="9" id="KW-0862">Zinc</keyword>
<dbReference type="GO" id="GO:0043590">
    <property type="term" value="C:bacterial nucleoid"/>
    <property type="evidence" value="ECO:0007669"/>
    <property type="project" value="TreeGrafter"/>
</dbReference>
<dbReference type="Proteomes" id="UP000257144">
    <property type="component" value="Unassembled WGS sequence"/>
</dbReference>
<dbReference type="Pfam" id="PF14493">
    <property type="entry name" value="HTH_40"/>
    <property type="match status" value="1"/>
</dbReference>
<comment type="similarity">
    <text evidence="3">Belongs to the helicase family. RecQ subfamily.</text>
</comment>
<evidence type="ECO:0000256" key="13">
    <source>
        <dbReference type="ARBA" id="ARBA00023204"/>
    </source>
</evidence>
<dbReference type="SUPFAM" id="SSF52540">
    <property type="entry name" value="P-loop containing nucleoside triphosphate hydrolases"/>
    <property type="match status" value="1"/>
</dbReference>
<comment type="caution">
    <text evidence="21">The sequence shown here is derived from an EMBL/GenBank/DDBJ whole genome shotgun (WGS) entry which is preliminary data.</text>
</comment>
<reference evidence="21 22" key="1">
    <citation type="submission" date="2018-07" db="EMBL/GenBank/DDBJ databases">
        <title>Bacillus sp. YLB-04 draft genome sequence.</title>
        <authorList>
            <person name="Yu L."/>
            <person name="Tang X."/>
        </authorList>
    </citation>
    <scope>NUCLEOTIDE SEQUENCE [LARGE SCALE GENOMIC DNA]</scope>
    <source>
        <strain evidence="21 22">YLB-04</strain>
    </source>
</reference>
<keyword evidence="14" id="KW-0413">Isomerase</keyword>
<feature type="domain" description="Helicase C-terminal" evidence="20">
    <location>
        <begin position="219"/>
        <end position="362"/>
    </location>
</feature>
<dbReference type="SMART" id="SM00341">
    <property type="entry name" value="HRDC"/>
    <property type="match status" value="1"/>
</dbReference>
<dbReference type="Pfam" id="PF00270">
    <property type="entry name" value="DEAD"/>
    <property type="match status" value="1"/>
</dbReference>
<dbReference type="FunFam" id="1.10.150.80:FF:000002">
    <property type="entry name" value="ATP-dependent DNA helicase RecQ"/>
    <property type="match status" value="1"/>
</dbReference>
<keyword evidence="22" id="KW-1185">Reference proteome</keyword>
<evidence type="ECO:0000256" key="1">
    <source>
        <dbReference type="ARBA" id="ARBA00001946"/>
    </source>
</evidence>
<evidence type="ECO:0000259" key="20">
    <source>
        <dbReference type="PROSITE" id="PS51194"/>
    </source>
</evidence>
<accession>A0A3D8GLG9</accession>
<dbReference type="EMBL" id="QNQT01000011">
    <property type="protein sequence ID" value="RDU35320.1"/>
    <property type="molecule type" value="Genomic_DNA"/>
</dbReference>
<evidence type="ECO:0000313" key="21">
    <source>
        <dbReference type="EMBL" id="RDU35320.1"/>
    </source>
</evidence>
<dbReference type="PROSITE" id="PS50967">
    <property type="entry name" value="HRDC"/>
    <property type="match status" value="1"/>
</dbReference>
<keyword evidence="13" id="KW-0234">DNA repair</keyword>
<evidence type="ECO:0000256" key="11">
    <source>
        <dbReference type="ARBA" id="ARBA00023125"/>
    </source>
</evidence>
<dbReference type="InterPro" id="IPR044876">
    <property type="entry name" value="HRDC_dom_sf"/>
</dbReference>
<keyword evidence="7 21" id="KW-0378">Hydrolase</keyword>
<feature type="domain" description="HRDC" evidence="18">
    <location>
        <begin position="512"/>
        <end position="592"/>
    </location>
</feature>
<sequence length="712" mass="79627">MLQKANELLKTYFGYSAFREGQERAIATVLEGRNTLCVMPTGGGKSVCYQIPALMLEGTTVVISPLISLMKDQVDALVQLGIDAAYINSSLSSQEAAERMEDALAGRYKLLYIAPERLESPYFIEQLGKMDIPLIAVDEAHCISQWGHDFRPSYRHIAKMAQGLRNRPVKLALTATATPIVRDDICASLGIEIGNEIITGFERENLSFSVIKGQDRGKFLKRFLQQNEKETGIIYAATRKTVDQLYESLKRGGISVSRYHAGMSDTDRFGEQERFLRDEASVMVATSAFGMGIDKSNIRYVIHYQLPRNMESYYQEAGRAGRDGLPSSCIVLYSPQDIQVQRFLIEQSVERDRSASELEKLQGMADYCHTESCLQEYILRYFGETETEPCGRCGNCTDSRESEDVTKEAQMALSCIIRMGQRFGKALTAQVLTGSQNKKIAEFGFDKLSTYGIMETWSAKDAASFIEFLISEDFIGVEHGTYPTIYVSPKGKEVLQGRLQISRKAAVRSVEISVEDPLFEELRAIRKQLADAANVPPFVVFSDASLKDMCLKLPQSDEDFLEVNGVGANKLEKYGEPFISAIQKFLADNPDREPVFAEEARPAKKRPAAKPTSDSHLETHRLHLEGQSVGAIAASRGLAASTVENHLLTCHQQGMPVHFEKLIPEEFLPLLENAVTEAGRERLKPIKELLPDEVTYFMIKAFLIMEKRRTLS</sequence>
<protein>
    <recommendedName>
        <fullName evidence="16">DNA helicase RecQ</fullName>
        <ecNumber evidence="16">5.6.2.4</ecNumber>
    </recommendedName>
</protein>
<keyword evidence="12" id="KW-0233">DNA recombination</keyword>
<evidence type="ECO:0000256" key="5">
    <source>
        <dbReference type="ARBA" id="ARBA00022741"/>
    </source>
</evidence>
<evidence type="ECO:0000256" key="9">
    <source>
        <dbReference type="ARBA" id="ARBA00022833"/>
    </source>
</evidence>
<dbReference type="InterPro" id="IPR001650">
    <property type="entry name" value="Helicase_C-like"/>
</dbReference>
<evidence type="ECO:0000256" key="4">
    <source>
        <dbReference type="ARBA" id="ARBA00022723"/>
    </source>
</evidence>
<dbReference type="CDD" id="cd17920">
    <property type="entry name" value="DEXHc_RecQ"/>
    <property type="match status" value="1"/>
</dbReference>
<keyword evidence="6" id="KW-0227">DNA damage</keyword>
<dbReference type="SMART" id="SM00956">
    <property type="entry name" value="RQC"/>
    <property type="match status" value="1"/>
</dbReference>
<dbReference type="EC" id="5.6.2.4" evidence="16"/>
<dbReference type="GO" id="GO:0006281">
    <property type="term" value="P:DNA repair"/>
    <property type="evidence" value="ECO:0007669"/>
    <property type="project" value="UniProtKB-KW"/>
</dbReference>
<feature type="domain" description="Helicase ATP-binding" evidence="19">
    <location>
        <begin position="26"/>
        <end position="195"/>
    </location>
</feature>
<dbReference type="InterPro" id="IPR004589">
    <property type="entry name" value="DNA_helicase_ATP-dep_RecQ"/>
</dbReference>
<name>A0A3D8GLG9_9BACI</name>
<keyword evidence="8 21" id="KW-0347">Helicase</keyword>
<dbReference type="SUPFAM" id="SSF47819">
    <property type="entry name" value="HRDC-like"/>
    <property type="match status" value="1"/>
</dbReference>
<dbReference type="GO" id="GO:0016787">
    <property type="term" value="F:hydrolase activity"/>
    <property type="evidence" value="ECO:0007669"/>
    <property type="project" value="UniProtKB-KW"/>
</dbReference>
<dbReference type="InterPro" id="IPR011545">
    <property type="entry name" value="DEAD/DEAH_box_helicase_dom"/>
</dbReference>
<organism evidence="21 22">
    <name type="scientific">Neobacillus piezotolerans</name>
    <dbReference type="NCBI Taxonomy" id="2259171"/>
    <lineage>
        <taxon>Bacteria</taxon>
        <taxon>Bacillati</taxon>
        <taxon>Bacillota</taxon>
        <taxon>Bacilli</taxon>
        <taxon>Bacillales</taxon>
        <taxon>Bacillaceae</taxon>
        <taxon>Neobacillus</taxon>
    </lineage>
</organism>
<dbReference type="InterPro" id="IPR032284">
    <property type="entry name" value="RecQ_Zn-bd"/>
</dbReference>
<feature type="region of interest" description="Disordered" evidence="17">
    <location>
        <begin position="597"/>
        <end position="616"/>
    </location>
</feature>
<keyword evidence="5" id="KW-0547">Nucleotide-binding</keyword>
<dbReference type="Gene3D" id="1.10.150.80">
    <property type="entry name" value="HRDC domain"/>
    <property type="match status" value="1"/>
</dbReference>
<dbReference type="GO" id="GO:0006310">
    <property type="term" value="P:DNA recombination"/>
    <property type="evidence" value="ECO:0007669"/>
    <property type="project" value="UniProtKB-UniRule"/>
</dbReference>
<dbReference type="GO" id="GO:0005737">
    <property type="term" value="C:cytoplasm"/>
    <property type="evidence" value="ECO:0007669"/>
    <property type="project" value="TreeGrafter"/>
</dbReference>
<comment type="cofactor">
    <cofactor evidence="1">
        <name>Mg(2+)</name>
        <dbReference type="ChEBI" id="CHEBI:18420"/>
    </cofactor>
</comment>
<evidence type="ECO:0000256" key="7">
    <source>
        <dbReference type="ARBA" id="ARBA00022801"/>
    </source>
</evidence>
<evidence type="ECO:0000256" key="3">
    <source>
        <dbReference type="ARBA" id="ARBA00005446"/>
    </source>
</evidence>
<dbReference type="InterPro" id="IPR014001">
    <property type="entry name" value="Helicase_ATP-bd"/>
</dbReference>
<evidence type="ECO:0000259" key="19">
    <source>
        <dbReference type="PROSITE" id="PS51192"/>
    </source>
</evidence>
<dbReference type="InterPro" id="IPR018982">
    <property type="entry name" value="RQC_domain"/>
</dbReference>
<keyword evidence="10" id="KW-0067">ATP-binding</keyword>
<dbReference type="NCBIfam" id="TIGR01389">
    <property type="entry name" value="recQ"/>
    <property type="match status" value="1"/>
</dbReference>
<evidence type="ECO:0000256" key="10">
    <source>
        <dbReference type="ARBA" id="ARBA00022840"/>
    </source>
</evidence>
<dbReference type="Pfam" id="PF09382">
    <property type="entry name" value="RQC"/>
    <property type="match status" value="1"/>
</dbReference>
<dbReference type="PROSITE" id="PS51192">
    <property type="entry name" value="HELICASE_ATP_BIND_1"/>
    <property type="match status" value="1"/>
</dbReference>
<dbReference type="InterPro" id="IPR006293">
    <property type="entry name" value="DNA_helicase_ATP-dep_RecQ_bac"/>
</dbReference>
<dbReference type="InterPro" id="IPR010997">
    <property type="entry name" value="HRDC-like_sf"/>
</dbReference>
<dbReference type="PANTHER" id="PTHR13710:SF105">
    <property type="entry name" value="ATP-DEPENDENT DNA HELICASE Q1"/>
    <property type="match status" value="1"/>
</dbReference>
<dbReference type="InterPro" id="IPR029491">
    <property type="entry name" value="Helicase_HTH"/>
</dbReference>
<evidence type="ECO:0000313" key="22">
    <source>
        <dbReference type="Proteomes" id="UP000257144"/>
    </source>
</evidence>
<evidence type="ECO:0000256" key="14">
    <source>
        <dbReference type="ARBA" id="ARBA00023235"/>
    </source>
</evidence>
<gene>
    <name evidence="21" type="primary">recQ</name>
    <name evidence="21" type="ORF">DRW41_18740</name>
</gene>
<dbReference type="InterPro" id="IPR002121">
    <property type="entry name" value="HRDC_dom"/>
</dbReference>
<evidence type="ECO:0000256" key="12">
    <source>
        <dbReference type="ARBA" id="ARBA00023172"/>
    </source>
</evidence>
<dbReference type="Pfam" id="PF16124">
    <property type="entry name" value="RecQ_Zn_bind"/>
    <property type="match status" value="1"/>
</dbReference>
<dbReference type="GO" id="GO:0043138">
    <property type="term" value="F:3'-5' DNA helicase activity"/>
    <property type="evidence" value="ECO:0007669"/>
    <property type="project" value="UniProtKB-EC"/>
</dbReference>
<dbReference type="GO" id="GO:0046872">
    <property type="term" value="F:metal ion binding"/>
    <property type="evidence" value="ECO:0007669"/>
    <property type="project" value="UniProtKB-KW"/>
</dbReference>
<keyword evidence="11" id="KW-0238">DNA-binding</keyword>
<dbReference type="SUPFAM" id="SSF46785">
    <property type="entry name" value="Winged helix' DNA-binding domain"/>
    <property type="match status" value="1"/>
</dbReference>
<comment type="cofactor">
    <cofactor evidence="2">
        <name>Zn(2+)</name>
        <dbReference type="ChEBI" id="CHEBI:29105"/>
    </cofactor>
</comment>
<dbReference type="InterPro" id="IPR036388">
    <property type="entry name" value="WH-like_DNA-bd_sf"/>
</dbReference>
<comment type="catalytic activity">
    <reaction evidence="15">
        <text>Couples ATP hydrolysis with the unwinding of duplex DNA by translocating in the 3'-5' direction.</text>
        <dbReference type="EC" id="5.6.2.4"/>
    </reaction>
</comment>
<evidence type="ECO:0000256" key="8">
    <source>
        <dbReference type="ARBA" id="ARBA00022806"/>
    </source>
</evidence>
<dbReference type="GO" id="GO:0009378">
    <property type="term" value="F:four-way junction helicase activity"/>
    <property type="evidence" value="ECO:0007669"/>
    <property type="project" value="TreeGrafter"/>
</dbReference>
<evidence type="ECO:0000256" key="15">
    <source>
        <dbReference type="ARBA" id="ARBA00034617"/>
    </source>
</evidence>
<dbReference type="Gene3D" id="1.10.10.10">
    <property type="entry name" value="Winged helix-like DNA-binding domain superfamily/Winged helix DNA-binding domain"/>
    <property type="match status" value="1"/>
</dbReference>
<evidence type="ECO:0000259" key="18">
    <source>
        <dbReference type="PROSITE" id="PS50967"/>
    </source>
</evidence>
<dbReference type="GO" id="GO:0003677">
    <property type="term" value="F:DNA binding"/>
    <property type="evidence" value="ECO:0007669"/>
    <property type="project" value="UniProtKB-KW"/>
</dbReference>
<dbReference type="OrthoDB" id="9763310at2"/>
<dbReference type="InterPro" id="IPR036390">
    <property type="entry name" value="WH_DNA-bd_sf"/>
</dbReference>
<dbReference type="InterPro" id="IPR027417">
    <property type="entry name" value="P-loop_NTPase"/>
</dbReference>
<dbReference type="SMART" id="SM00487">
    <property type="entry name" value="DEXDc"/>
    <property type="match status" value="1"/>
</dbReference>
<dbReference type="PANTHER" id="PTHR13710">
    <property type="entry name" value="DNA HELICASE RECQ FAMILY MEMBER"/>
    <property type="match status" value="1"/>
</dbReference>
<dbReference type="PROSITE" id="PS51194">
    <property type="entry name" value="HELICASE_CTER"/>
    <property type="match status" value="1"/>
</dbReference>
<dbReference type="Pfam" id="PF00570">
    <property type="entry name" value="HRDC"/>
    <property type="match status" value="1"/>
</dbReference>
<dbReference type="CDD" id="cd18794">
    <property type="entry name" value="SF2_C_RecQ"/>
    <property type="match status" value="1"/>
</dbReference>
<evidence type="ECO:0000256" key="6">
    <source>
        <dbReference type="ARBA" id="ARBA00022763"/>
    </source>
</evidence>
<evidence type="ECO:0000256" key="2">
    <source>
        <dbReference type="ARBA" id="ARBA00001947"/>
    </source>
</evidence>
<evidence type="ECO:0000256" key="16">
    <source>
        <dbReference type="NCBIfam" id="TIGR01389"/>
    </source>
</evidence>
<dbReference type="RefSeq" id="WP_115453558.1">
    <property type="nucleotide sequence ID" value="NZ_QNQT01000011.1"/>
</dbReference>
<dbReference type="AlphaFoldDB" id="A0A3D8GLG9"/>
<dbReference type="FunFam" id="3.40.50.300:FF:000296">
    <property type="entry name" value="ATP-dependent DNA helicase RecQ"/>
    <property type="match status" value="1"/>
</dbReference>
<dbReference type="GO" id="GO:0009432">
    <property type="term" value="P:SOS response"/>
    <property type="evidence" value="ECO:0007669"/>
    <property type="project" value="UniProtKB-UniRule"/>
</dbReference>
<evidence type="ECO:0000256" key="17">
    <source>
        <dbReference type="SAM" id="MobiDB-lite"/>
    </source>
</evidence>
<dbReference type="Pfam" id="PF00271">
    <property type="entry name" value="Helicase_C"/>
    <property type="match status" value="1"/>
</dbReference>
<dbReference type="NCBIfam" id="TIGR00614">
    <property type="entry name" value="recQ_fam"/>
    <property type="match status" value="1"/>
</dbReference>
<dbReference type="GO" id="GO:0005524">
    <property type="term" value="F:ATP binding"/>
    <property type="evidence" value="ECO:0007669"/>
    <property type="project" value="UniProtKB-KW"/>
</dbReference>